<dbReference type="Pfam" id="PF16113">
    <property type="entry name" value="ECH_2"/>
    <property type="match status" value="1"/>
</dbReference>
<dbReference type="PANTHER" id="PTHR43176">
    <property type="entry name" value="3-HYDROXYISOBUTYRYL-COA HYDROLASE-RELATED"/>
    <property type="match status" value="1"/>
</dbReference>
<evidence type="ECO:0000259" key="4">
    <source>
        <dbReference type="Pfam" id="PF16113"/>
    </source>
</evidence>
<dbReference type="InterPro" id="IPR045004">
    <property type="entry name" value="ECH_dom"/>
</dbReference>
<feature type="domain" description="Enoyl-CoA hydratase/isomerase" evidence="4">
    <location>
        <begin position="13"/>
        <end position="336"/>
    </location>
</feature>
<reference evidence="5 6" key="1">
    <citation type="submission" date="2022-03" db="EMBL/GenBank/DDBJ databases">
        <title>Mucilaginibacter sp. isolated from the gut of Protaetia brevitarsis seulensis larvae.</title>
        <authorList>
            <person name="Won M."/>
            <person name="Kim S.-J."/>
            <person name="Kwon S.-W."/>
        </authorList>
    </citation>
    <scope>NUCLEOTIDE SEQUENCE [LARGE SCALE GENOMIC DNA]</scope>
    <source>
        <strain evidence="5 6">CFWR-12</strain>
    </source>
</reference>
<dbReference type="Gene3D" id="3.90.226.10">
    <property type="entry name" value="2-enoyl-CoA Hydratase, Chain A, domain 1"/>
    <property type="match status" value="1"/>
</dbReference>
<dbReference type="InterPro" id="IPR029045">
    <property type="entry name" value="ClpP/crotonase-like_dom_sf"/>
</dbReference>
<dbReference type="EC" id="3.1.2.4" evidence="2"/>
<dbReference type="InterPro" id="IPR032259">
    <property type="entry name" value="HIBYL-CoA-H"/>
</dbReference>
<proteinExistence type="predicted"/>
<keyword evidence="6" id="KW-1185">Reference proteome</keyword>
<dbReference type="SUPFAM" id="SSF52096">
    <property type="entry name" value="ClpP/crotonase"/>
    <property type="match status" value="1"/>
</dbReference>
<gene>
    <name evidence="5" type="ORF">MTO99_15655</name>
</gene>
<evidence type="ECO:0000256" key="1">
    <source>
        <dbReference type="ARBA" id="ARBA00001709"/>
    </source>
</evidence>
<protein>
    <recommendedName>
        <fullName evidence="2">3-hydroxyisobutyryl-CoA hydrolase</fullName>
        <ecNumber evidence="2">3.1.2.4</ecNumber>
    </recommendedName>
</protein>
<evidence type="ECO:0000313" key="5">
    <source>
        <dbReference type="EMBL" id="UOE43592.1"/>
    </source>
</evidence>
<sequence>MSAPIEATVADGVGHVTLNRPQAINALSYEMIGLLTGVFDAWRDDSEVGVVVLDGAGDRGFCAGGDIRELHEMATSERHEDAHRFFREEYRLDAAIARYPKPVVAIMDGITMGGGIGLAGHASIRVVTERSKIAMPETRIGFTPDVGGTWLLASAPGELGVHLALNARTMDAADALYAGFADAYVPSDHLPALVQALAERADPGTPSEIVMLFDETPGLSKLALARDWVDACFSAPTVGEILERLRAAEHPDASTAADELETLSPTALTVTLEAVRRARTLPRLEDALEQEFRAVTWFIEQHDLAEGIRAQVIDKDRSPKWNPATLADVPADLTARVLDEQRYPPVWP</sequence>
<evidence type="ECO:0000256" key="3">
    <source>
        <dbReference type="ARBA" id="ARBA00022801"/>
    </source>
</evidence>
<evidence type="ECO:0000313" key="6">
    <source>
        <dbReference type="Proteomes" id="UP000832097"/>
    </source>
</evidence>
<comment type="catalytic activity">
    <reaction evidence="1">
        <text>3-hydroxy-2-methylpropanoyl-CoA + H2O = 3-hydroxy-2-methylpropanoate + CoA + H(+)</text>
        <dbReference type="Rhea" id="RHEA:20888"/>
        <dbReference type="ChEBI" id="CHEBI:11805"/>
        <dbReference type="ChEBI" id="CHEBI:15377"/>
        <dbReference type="ChEBI" id="CHEBI:15378"/>
        <dbReference type="ChEBI" id="CHEBI:57287"/>
        <dbReference type="ChEBI" id="CHEBI:57340"/>
        <dbReference type="EC" id="3.1.2.4"/>
    </reaction>
</comment>
<accession>A0ABY4BZH3</accession>
<dbReference type="RefSeq" id="WP_243554701.1">
    <property type="nucleotide sequence ID" value="NZ_CP094528.1"/>
</dbReference>
<name>A0ABY4BZH3_9MICO</name>
<dbReference type="NCBIfam" id="NF004127">
    <property type="entry name" value="PRK05617.1"/>
    <property type="match status" value="1"/>
</dbReference>
<dbReference type="CDD" id="cd06558">
    <property type="entry name" value="crotonase-like"/>
    <property type="match status" value="1"/>
</dbReference>
<evidence type="ECO:0000256" key="2">
    <source>
        <dbReference type="ARBA" id="ARBA00011915"/>
    </source>
</evidence>
<dbReference type="EMBL" id="CP094528">
    <property type="protein sequence ID" value="UOE43592.1"/>
    <property type="molecule type" value="Genomic_DNA"/>
</dbReference>
<dbReference type="Proteomes" id="UP000832097">
    <property type="component" value="Chromosome"/>
</dbReference>
<organism evidence="5 6">
    <name type="scientific">Agromyces larvae</name>
    <dbReference type="NCBI Taxonomy" id="2929802"/>
    <lineage>
        <taxon>Bacteria</taxon>
        <taxon>Bacillati</taxon>
        <taxon>Actinomycetota</taxon>
        <taxon>Actinomycetes</taxon>
        <taxon>Micrococcales</taxon>
        <taxon>Microbacteriaceae</taxon>
        <taxon>Agromyces</taxon>
    </lineage>
</organism>
<dbReference type="PANTHER" id="PTHR43176:SF3">
    <property type="entry name" value="3-HYDROXYISOBUTYRYL-COA HYDROLASE, MITOCHONDRIAL"/>
    <property type="match status" value="1"/>
</dbReference>
<keyword evidence="3" id="KW-0378">Hydrolase</keyword>